<sequence>MEYLVVKLNICYSRKVGGIVGITISSKYSLRSTFFDL</sequence>
<dbReference type="STRING" id="748449.Halha_1411"/>
<organism evidence="1 2">
    <name type="scientific">Halobacteroides halobius (strain ATCC 35273 / DSM 5150 / MD-1)</name>
    <dbReference type="NCBI Taxonomy" id="748449"/>
    <lineage>
        <taxon>Bacteria</taxon>
        <taxon>Bacillati</taxon>
        <taxon>Bacillota</taxon>
        <taxon>Clostridia</taxon>
        <taxon>Halanaerobiales</taxon>
        <taxon>Halobacteroidaceae</taxon>
        <taxon>Halobacteroides</taxon>
    </lineage>
</organism>
<proteinExistence type="predicted"/>
<accession>L0K8N2</accession>
<name>L0K8N2_HALHC</name>
<evidence type="ECO:0000313" key="1">
    <source>
        <dbReference type="EMBL" id="AGB41356.1"/>
    </source>
</evidence>
<dbReference type="KEGG" id="hhl:Halha_1411"/>
<dbReference type="AlphaFoldDB" id="L0K8N2"/>
<keyword evidence="2" id="KW-1185">Reference proteome</keyword>
<reference evidence="2" key="1">
    <citation type="submission" date="2012-02" db="EMBL/GenBank/DDBJ databases">
        <title>The complete genome of Halobacteroides halobius DSM 5150.</title>
        <authorList>
            <person name="Lucas S."/>
            <person name="Copeland A."/>
            <person name="Lapidus A."/>
            <person name="Glavina del Rio T."/>
            <person name="Dalin E."/>
            <person name="Tice H."/>
            <person name="Bruce D."/>
            <person name="Goodwin L."/>
            <person name="Pitluck S."/>
            <person name="Peters L."/>
            <person name="Mikhailova N."/>
            <person name="Gu W."/>
            <person name="Kyrpides N."/>
            <person name="Mavromatis K."/>
            <person name="Ivanova N."/>
            <person name="Brettin T."/>
            <person name="Detter J.C."/>
            <person name="Han C."/>
            <person name="Larimer F."/>
            <person name="Land M."/>
            <person name="Hauser L."/>
            <person name="Markowitz V."/>
            <person name="Cheng J.-F."/>
            <person name="Hugenholtz P."/>
            <person name="Woyke T."/>
            <person name="Wu D."/>
            <person name="Tindall B."/>
            <person name="Pomrenke H."/>
            <person name="Brambilla E."/>
            <person name="Klenk H.-P."/>
            <person name="Eisen J.A."/>
        </authorList>
    </citation>
    <scope>NUCLEOTIDE SEQUENCE [LARGE SCALE GENOMIC DNA]</scope>
    <source>
        <strain evidence="2">ATCC 35273 / DSM 5150 / MD-1</strain>
    </source>
</reference>
<dbReference type="HOGENOM" id="CLU_3344361_0_0_9"/>
<dbReference type="Proteomes" id="UP000010880">
    <property type="component" value="Chromosome"/>
</dbReference>
<evidence type="ECO:0000313" key="2">
    <source>
        <dbReference type="Proteomes" id="UP000010880"/>
    </source>
</evidence>
<dbReference type="EMBL" id="CP003359">
    <property type="protein sequence ID" value="AGB41356.1"/>
    <property type="molecule type" value="Genomic_DNA"/>
</dbReference>
<gene>
    <name evidence="1" type="ordered locus">Halha_1411</name>
</gene>
<protein>
    <submittedName>
        <fullName evidence="1">Uncharacterized protein</fullName>
    </submittedName>
</protein>